<dbReference type="AlphaFoldDB" id="A0ABD2J7K1"/>
<proteinExistence type="predicted"/>
<evidence type="ECO:0000259" key="2">
    <source>
        <dbReference type="Pfam" id="PF01434"/>
    </source>
</evidence>
<evidence type="ECO:0000313" key="3">
    <source>
        <dbReference type="EMBL" id="KAL3086581.1"/>
    </source>
</evidence>
<evidence type="ECO:0000313" key="4">
    <source>
        <dbReference type="Proteomes" id="UP001620645"/>
    </source>
</evidence>
<sequence>MLSIGEAKLRKKRQSGGSTQEDKAEKMLYKFDLTLPKEEDPSESAEASEYVPKFDWNNAPVDYDVKEKKCKVKADIDVMSKELKSKIEEKGADQRDINAAEDGCGPKEYAEWSRCSKVAFYGHDGYNAAKKYGIEQTEPPTKNFNDMDEFDAYGFMHGTVLLLFDGCAVCNDNKVPNVTLSLLQHMPAGLLVDTCKEYVKRSEKALVVQMEMVENQQKSKGTFAYGVALMERYVVLEVNHTCGADGVTKTHYIWLPEIDVFNNETVVGRVMQIRQLHLDFKGMDESVDMTLKLSGSDFDKSGQFVKATLIRFKDEPAVPPSAVVQVFGIHVYASELMGSRKLLEARCPALHEAGHAAAARFNRHGPRVRLITIVPNKNEGRTDVRPPEFYSRDQLQAQLEFFMGSFIAEAVFCDFLSLDDIESDLVRAENAACLLITHFENKPDTELTIKWQECESTDEIKAKSAELIIETLCKMRPYFDDEENKKIINELADTVIEKKKRRRNRDK</sequence>
<dbReference type="InterPro" id="IPR000642">
    <property type="entry name" value="Peptidase_M41"/>
</dbReference>
<comment type="caution">
    <text evidence="3">The sequence shown here is derived from an EMBL/GenBank/DDBJ whole genome shotgun (WGS) entry which is preliminary data.</text>
</comment>
<evidence type="ECO:0000256" key="1">
    <source>
        <dbReference type="SAM" id="MobiDB-lite"/>
    </source>
</evidence>
<protein>
    <recommendedName>
        <fullName evidence="2">Peptidase M41 domain-containing protein</fullName>
    </recommendedName>
</protein>
<keyword evidence="4" id="KW-1185">Reference proteome</keyword>
<gene>
    <name evidence="3" type="ORF">niasHS_008784</name>
</gene>
<feature type="region of interest" description="Disordered" evidence="1">
    <location>
        <begin position="1"/>
        <end position="25"/>
    </location>
</feature>
<dbReference type="EMBL" id="JBICCN010000195">
    <property type="protein sequence ID" value="KAL3086581.1"/>
    <property type="molecule type" value="Genomic_DNA"/>
</dbReference>
<reference evidence="3 4" key="1">
    <citation type="submission" date="2024-10" db="EMBL/GenBank/DDBJ databases">
        <authorList>
            <person name="Kim D."/>
        </authorList>
    </citation>
    <scope>NUCLEOTIDE SEQUENCE [LARGE SCALE GENOMIC DNA]</scope>
    <source>
        <strain evidence="3">Taebaek</strain>
    </source>
</reference>
<feature type="domain" description="Peptidase M41" evidence="2">
    <location>
        <begin position="346"/>
        <end position="439"/>
    </location>
</feature>
<dbReference type="InterPro" id="IPR037219">
    <property type="entry name" value="Peptidase_M41-like"/>
</dbReference>
<accession>A0ABD2J7K1</accession>
<name>A0ABD2J7K1_HETSC</name>
<dbReference type="Gene3D" id="1.20.58.760">
    <property type="entry name" value="Peptidase M41"/>
    <property type="match status" value="1"/>
</dbReference>
<dbReference type="Proteomes" id="UP001620645">
    <property type="component" value="Unassembled WGS sequence"/>
</dbReference>
<dbReference type="Pfam" id="PF01434">
    <property type="entry name" value="Peptidase_M41"/>
    <property type="match status" value="1"/>
</dbReference>
<organism evidence="3 4">
    <name type="scientific">Heterodera schachtii</name>
    <name type="common">Sugarbeet cyst nematode worm</name>
    <name type="synonym">Tylenchus schachtii</name>
    <dbReference type="NCBI Taxonomy" id="97005"/>
    <lineage>
        <taxon>Eukaryota</taxon>
        <taxon>Metazoa</taxon>
        <taxon>Ecdysozoa</taxon>
        <taxon>Nematoda</taxon>
        <taxon>Chromadorea</taxon>
        <taxon>Rhabditida</taxon>
        <taxon>Tylenchina</taxon>
        <taxon>Tylenchomorpha</taxon>
        <taxon>Tylenchoidea</taxon>
        <taxon>Heteroderidae</taxon>
        <taxon>Heteroderinae</taxon>
        <taxon>Heterodera</taxon>
    </lineage>
</organism>
<dbReference type="SUPFAM" id="SSF140990">
    <property type="entry name" value="FtsH protease domain-like"/>
    <property type="match status" value="1"/>
</dbReference>